<reference evidence="4 5" key="1">
    <citation type="submission" date="2019-07" db="EMBL/GenBank/DDBJ databases">
        <title>Genomic analysis of Lentibacillus sp. NKC851-2.</title>
        <authorList>
            <person name="Oh Y.J."/>
        </authorList>
    </citation>
    <scope>NUCLEOTIDE SEQUENCE [LARGE SCALE GENOMIC DNA]</scope>
    <source>
        <strain evidence="4 5">NKC851-2</strain>
    </source>
</reference>
<organism evidence="4 5">
    <name type="scientific">Lentibacillus cibarius</name>
    <dbReference type="NCBI Taxonomy" id="2583219"/>
    <lineage>
        <taxon>Bacteria</taxon>
        <taxon>Bacillati</taxon>
        <taxon>Bacillota</taxon>
        <taxon>Bacilli</taxon>
        <taxon>Bacillales</taxon>
        <taxon>Bacillaceae</taxon>
        <taxon>Lentibacillus</taxon>
    </lineage>
</organism>
<dbReference type="InterPro" id="IPR005648">
    <property type="entry name" value="FlgD"/>
</dbReference>
<feature type="region of interest" description="Disordered" evidence="3">
    <location>
        <begin position="139"/>
        <end position="164"/>
    </location>
</feature>
<evidence type="ECO:0000256" key="3">
    <source>
        <dbReference type="SAM" id="MobiDB-lite"/>
    </source>
</evidence>
<evidence type="ECO:0000313" key="5">
    <source>
        <dbReference type="Proteomes" id="UP000319280"/>
    </source>
</evidence>
<dbReference type="Proteomes" id="UP000319280">
    <property type="component" value="Unassembled WGS sequence"/>
</dbReference>
<gene>
    <name evidence="4" type="primary">flgD</name>
    <name evidence="4" type="ORF">FH966_12270</name>
</gene>
<evidence type="ECO:0000256" key="1">
    <source>
        <dbReference type="ARBA" id="ARBA00010577"/>
    </source>
</evidence>
<keyword evidence="4" id="KW-0282">Flagellum</keyword>
<comment type="caution">
    <text evidence="4">The sequence shown here is derived from an EMBL/GenBank/DDBJ whole genome shotgun (WGS) entry which is preliminary data.</text>
</comment>
<evidence type="ECO:0000256" key="2">
    <source>
        <dbReference type="ARBA" id="ARBA00022795"/>
    </source>
</evidence>
<dbReference type="Pfam" id="PF03963">
    <property type="entry name" value="FlgD"/>
    <property type="match status" value="1"/>
</dbReference>
<keyword evidence="2" id="KW-1005">Bacterial flagellum biogenesis</keyword>
<proteinExistence type="inferred from homology"/>
<accession>A0A549YN04</accession>
<dbReference type="EMBL" id="VJMZ01000001">
    <property type="protein sequence ID" value="TRM13271.1"/>
    <property type="molecule type" value="Genomic_DNA"/>
</dbReference>
<comment type="similarity">
    <text evidence="1">Belongs to the FlgD family.</text>
</comment>
<dbReference type="AlphaFoldDB" id="A0A549YN04"/>
<name>A0A549YN04_9BACI</name>
<keyword evidence="4" id="KW-0969">Cilium</keyword>
<keyword evidence="4" id="KW-0966">Cell projection</keyword>
<evidence type="ECO:0000313" key="4">
    <source>
        <dbReference type="EMBL" id="TRM13271.1"/>
    </source>
</evidence>
<protein>
    <submittedName>
        <fullName evidence="4">Flagellar hook assembly protein FlgD</fullName>
    </submittedName>
</protein>
<keyword evidence="5" id="KW-1185">Reference proteome</keyword>
<sequence>MTSIDSSLYLHNKPAERVPNPNLGKDEFIQILMTQLQNQDPTNPMKNNEFISQMASFSSLEQMMNMTNSIDKLVQNQTVSPIMQYSNLIGKEISYQRYDNETGEKLDIETSNVVAVSQDKGQAILSLENGTDIKAGALTRVSEPDDQIDATVNPDVSSGSGGSD</sequence>
<dbReference type="NCBIfam" id="NF007197">
    <property type="entry name" value="PRK09618.1"/>
    <property type="match status" value="1"/>
</dbReference>
<dbReference type="GO" id="GO:0044781">
    <property type="term" value="P:bacterial-type flagellum organization"/>
    <property type="evidence" value="ECO:0007669"/>
    <property type="project" value="UniProtKB-KW"/>
</dbReference>